<evidence type="ECO:0000259" key="4">
    <source>
        <dbReference type="Pfam" id="PF00080"/>
    </source>
</evidence>
<dbReference type="SUPFAM" id="SSF49329">
    <property type="entry name" value="Cu,Zn superoxide dismutase-like"/>
    <property type="match status" value="1"/>
</dbReference>
<evidence type="ECO:0000256" key="2">
    <source>
        <dbReference type="ARBA" id="ARBA00020928"/>
    </source>
</evidence>
<dbReference type="Pfam" id="PF00080">
    <property type="entry name" value="Sod_Cu"/>
    <property type="match status" value="1"/>
</dbReference>
<keyword evidence="6" id="KW-1185">Reference proteome</keyword>
<keyword evidence="3" id="KW-0862">Zinc</keyword>
<reference evidence="6" key="1">
    <citation type="journal article" date="2017" name="Nat. Microbiol.">
        <title>Global analysis of biosynthetic gene clusters reveals vast potential of secondary metabolite production in Penicillium species.</title>
        <authorList>
            <person name="Nielsen J.C."/>
            <person name="Grijseels S."/>
            <person name="Prigent S."/>
            <person name="Ji B."/>
            <person name="Dainat J."/>
            <person name="Nielsen K.F."/>
            <person name="Frisvad J.C."/>
            <person name="Workman M."/>
            <person name="Nielsen J."/>
        </authorList>
    </citation>
    <scope>NUCLEOTIDE SEQUENCE [LARGE SCALE GENOMIC DNA]</scope>
    <source>
        <strain evidence="6">IBT 13039</strain>
    </source>
</reference>
<comment type="subunit">
    <text evidence="1">Homodimer.</text>
</comment>
<evidence type="ECO:0000256" key="3">
    <source>
        <dbReference type="RuleBase" id="RU000393"/>
    </source>
</evidence>
<keyword evidence="3" id="KW-0186">Copper</keyword>
<dbReference type="Proteomes" id="UP000191691">
    <property type="component" value="Unassembled WGS sequence"/>
</dbReference>
<dbReference type="InterPro" id="IPR024134">
    <property type="entry name" value="SOD_Cu/Zn_/chaperone"/>
</dbReference>
<dbReference type="PRINTS" id="PR00068">
    <property type="entry name" value="CUZNDISMTASE"/>
</dbReference>
<dbReference type="GO" id="GO:0004784">
    <property type="term" value="F:superoxide dismutase activity"/>
    <property type="evidence" value="ECO:0007669"/>
    <property type="project" value="UniProtKB-EC"/>
</dbReference>
<dbReference type="InterPro" id="IPR001424">
    <property type="entry name" value="SOD_Cu_Zn_dom"/>
</dbReference>
<comment type="caution">
    <text evidence="5">The sequence shown here is derived from an EMBL/GenBank/DDBJ whole genome shotgun (WGS) entry which is preliminary data.</text>
</comment>
<comment type="similarity">
    <text evidence="3">Belongs to the Cu-Zn superoxide dismutase family.</text>
</comment>
<comment type="catalytic activity">
    <reaction evidence="3">
        <text>2 superoxide + 2 H(+) = H2O2 + O2</text>
        <dbReference type="Rhea" id="RHEA:20696"/>
        <dbReference type="ChEBI" id="CHEBI:15378"/>
        <dbReference type="ChEBI" id="CHEBI:15379"/>
        <dbReference type="ChEBI" id="CHEBI:16240"/>
        <dbReference type="ChEBI" id="CHEBI:18421"/>
        <dbReference type="EC" id="1.15.1.1"/>
    </reaction>
</comment>
<dbReference type="InterPro" id="IPR018152">
    <property type="entry name" value="SOD_Cu/Zn_BS"/>
</dbReference>
<protein>
    <recommendedName>
        <fullName evidence="2 3">Superoxide dismutase [Cu-Zn]</fullName>
        <ecNumber evidence="3">1.15.1.1</ecNumber>
    </recommendedName>
</protein>
<dbReference type="EC" id="1.15.1.1" evidence="3"/>
<dbReference type="EMBL" id="MOOB01000033">
    <property type="protein sequence ID" value="OQE83259.1"/>
    <property type="molecule type" value="Genomic_DNA"/>
</dbReference>
<dbReference type="Gene3D" id="2.60.40.200">
    <property type="entry name" value="Superoxide dismutase, copper/zinc binding domain"/>
    <property type="match status" value="1"/>
</dbReference>
<dbReference type="STRING" id="60175.A0A1V6Y7B7"/>
<comment type="cofactor">
    <cofactor evidence="3">
        <name>Cu cation</name>
        <dbReference type="ChEBI" id="CHEBI:23378"/>
    </cofactor>
    <text evidence="3">Binds 1 copper ion per subunit.</text>
</comment>
<comment type="cofactor">
    <cofactor evidence="3">
        <name>Zn(2+)</name>
        <dbReference type="ChEBI" id="CHEBI:29105"/>
    </cofactor>
    <text evidence="3">Binds 1 zinc ion per subunit.</text>
</comment>
<dbReference type="InterPro" id="IPR036423">
    <property type="entry name" value="SOD-like_Cu/Zn_dom_sf"/>
</dbReference>
<organism evidence="5 6">
    <name type="scientific">Penicillium nalgiovense</name>
    <dbReference type="NCBI Taxonomy" id="60175"/>
    <lineage>
        <taxon>Eukaryota</taxon>
        <taxon>Fungi</taxon>
        <taxon>Dikarya</taxon>
        <taxon>Ascomycota</taxon>
        <taxon>Pezizomycotina</taxon>
        <taxon>Eurotiomycetes</taxon>
        <taxon>Eurotiomycetidae</taxon>
        <taxon>Eurotiales</taxon>
        <taxon>Aspergillaceae</taxon>
        <taxon>Penicillium</taxon>
    </lineage>
</organism>
<gene>
    <name evidence="5" type="ORF">PENNAL_c0033G00668</name>
</gene>
<dbReference type="GO" id="GO:0005507">
    <property type="term" value="F:copper ion binding"/>
    <property type="evidence" value="ECO:0007669"/>
    <property type="project" value="InterPro"/>
</dbReference>
<dbReference type="PROSITE" id="PS00332">
    <property type="entry name" value="SOD_CU_ZN_2"/>
    <property type="match status" value="1"/>
</dbReference>
<keyword evidence="3" id="KW-0560">Oxidoreductase</keyword>
<accession>A0A1V6Y7B7</accession>
<comment type="function">
    <text evidence="3">Destroys radicals which are normally produced within the cells and which are toxic to biological systems.</text>
</comment>
<dbReference type="PANTHER" id="PTHR10003">
    <property type="entry name" value="SUPEROXIDE DISMUTASE CU-ZN -RELATED"/>
    <property type="match status" value="1"/>
</dbReference>
<dbReference type="PROSITE" id="PS00087">
    <property type="entry name" value="SOD_CU_ZN_1"/>
    <property type="match status" value="1"/>
</dbReference>
<dbReference type="OMA" id="GARYACG"/>
<feature type="domain" description="Superoxide dismutase copper/zinc binding" evidence="4">
    <location>
        <begin position="18"/>
        <end position="149"/>
    </location>
</feature>
<proteinExistence type="inferred from homology"/>
<name>A0A1V6Y7B7_PENNA</name>
<sequence>MGANYINFKATELVGSIRGTLTLEERNNGLVIEGQLSGIPVGKHGIHVHEYGSTGNECLDAGGHYNPTNVSHGAPTDAERHIGDWGNIDVDQDPYMLSFSDHVAKLTGPYGIVGRSIVIHRDEDDLGRGNSPDSKINGNSGPRLACGVIAVDGDWMSEDAAPRKSSLDV</sequence>
<evidence type="ECO:0000313" key="6">
    <source>
        <dbReference type="Proteomes" id="UP000191691"/>
    </source>
</evidence>
<dbReference type="CDD" id="cd00305">
    <property type="entry name" value="Cu-Zn_Superoxide_Dismutase"/>
    <property type="match status" value="1"/>
</dbReference>
<keyword evidence="3" id="KW-0479">Metal-binding</keyword>
<evidence type="ECO:0000313" key="5">
    <source>
        <dbReference type="EMBL" id="OQE83259.1"/>
    </source>
</evidence>
<dbReference type="AlphaFoldDB" id="A0A1V6Y7B7"/>
<evidence type="ECO:0000256" key="1">
    <source>
        <dbReference type="ARBA" id="ARBA00011738"/>
    </source>
</evidence>